<dbReference type="AlphaFoldDB" id="A0A0M3J132"/>
<dbReference type="WBParaSite" id="ASIM_0000122701-mRNA-1">
    <property type="protein sequence ID" value="ASIM_0000122701-mRNA-1"/>
    <property type="gene ID" value="ASIM_0000122701"/>
</dbReference>
<evidence type="ECO:0000256" key="1">
    <source>
        <dbReference type="SAM" id="MobiDB-lite"/>
    </source>
</evidence>
<accession>A0A0M3J132</accession>
<gene>
    <name evidence="2" type="ORF">ASIM_LOCUS1116</name>
</gene>
<evidence type="ECO:0000313" key="3">
    <source>
        <dbReference type="Proteomes" id="UP000267096"/>
    </source>
</evidence>
<sequence>MVSYKPDRCTPWNQQNSLLSPADRRRKAAAPPEGMSDATLKSRQTAISSDQPSKQSSQTLYYPDSSTSEAKQWDIFRLLPPPPDSAGRGISIHSCYFQ</sequence>
<feature type="compositionally biased region" description="Polar residues" evidence="1">
    <location>
        <begin position="39"/>
        <end position="65"/>
    </location>
</feature>
<dbReference type="Proteomes" id="UP000267096">
    <property type="component" value="Unassembled WGS sequence"/>
</dbReference>
<reference evidence="4" key="1">
    <citation type="submission" date="2017-02" db="UniProtKB">
        <authorList>
            <consortium name="WormBaseParasite"/>
        </authorList>
    </citation>
    <scope>IDENTIFICATION</scope>
</reference>
<feature type="region of interest" description="Disordered" evidence="1">
    <location>
        <begin position="77"/>
        <end position="98"/>
    </location>
</feature>
<keyword evidence="3" id="KW-1185">Reference proteome</keyword>
<proteinExistence type="predicted"/>
<feature type="region of interest" description="Disordered" evidence="1">
    <location>
        <begin position="1"/>
        <end position="65"/>
    </location>
</feature>
<evidence type="ECO:0000313" key="4">
    <source>
        <dbReference type="WBParaSite" id="ASIM_0000122701-mRNA-1"/>
    </source>
</evidence>
<dbReference type="EMBL" id="UYRR01001045">
    <property type="protein sequence ID" value="VDK18429.1"/>
    <property type="molecule type" value="Genomic_DNA"/>
</dbReference>
<protein>
    <submittedName>
        <fullName evidence="2 4">Uncharacterized protein</fullName>
    </submittedName>
</protein>
<evidence type="ECO:0000313" key="2">
    <source>
        <dbReference type="EMBL" id="VDK18429.1"/>
    </source>
</evidence>
<name>A0A0M3J132_ANISI</name>
<reference evidence="2 3" key="2">
    <citation type="submission" date="2018-11" db="EMBL/GenBank/DDBJ databases">
        <authorList>
            <consortium name="Pathogen Informatics"/>
        </authorList>
    </citation>
    <scope>NUCLEOTIDE SEQUENCE [LARGE SCALE GENOMIC DNA]</scope>
</reference>
<organism evidence="4">
    <name type="scientific">Anisakis simplex</name>
    <name type="common">Herring worm</name>
    <dbReference type="NCBI Taxonomy" id="6269"/>
    <lineage>
        <taxon>Eukaryota</taxon>
        <taxon>Metazoa</taxon>
        <taxon>Ecdysozoa</taxon>
        <taxon>Nematoda</taxon>
        <taxon>Chromadorea</taxon>
        <taxon>Rhabditida</taxon>
        <taxon>Spirurina</taxon>
        <taxon>Ascaridomorpha</taxon>
        <taxon>Ascaridoidea</taxon>
        <taxon>Anisakidae</taxon>
        <taxon>Anisakis</taxon>
        <taxon>Anisakis simplex complex</taxon>
    </lineage>
</organism>